<dbReference type="EMBL" id="LACB01000093">
    <property type="protein sequence ID" value="KAJ9489146.1"/>
    <property type="molecule type" value="Genomic_DNA"/>
</dbReference>
<gene>
    <name evidence="2" type="ORF">VN97_g4132</name>
</gene>
<reference evidence="2" key="2">
    <citation type="journal article" date="2016" name="Fungal Biol.">
        <title>Ochratoxin A production by Penicillium thymicola.</title>
        <authorList>
            <person name="Nguyen H.D.T."/>
            <person name="McMullin D.R."/>
            <person name="Ponomareva E."/>
            <person name="Riley R."/>
            <person name="Pomraning K.R."/>
            <person name="Baker S.E."/>
            <person name="Seifert K.A."/>
        </authorList>
    </citation>
    <scope>NUCLEOTIDE SEQUENCE</scope>
    <source>
        <strain evidence="2">DAOM 180753</strain>
    </source>
</reference>
<comment type="caution">
    <text evidence="2">The sequence shown here is derived from an EMBL/GenBank/DDBJ whole genome shotgun (WGS) entry which is preliminary data.</text>
</comment>
<evidence type="ECO:0000313" key="2">
    <source>
        <dbReference type="EMBL" id="KAJ9489146.1"/>
    </source>
</evidence>
<proteinExistence type="predicted"/>
<sequence>MAPPARSFSKETDCGSPNAHHSFGIRNPEKMNFTRQSSAPYGPRSYKGNGVARNYRANNNHNGNAPFVPNGPRSYKGNGGARNNRASNNHNGNAPFVPSEPRSYHGNGGARNYRANNNHNGNAPFVPSEPRSYHGNGGARNNRANNNHNGNAHFVPNGPGSYQGNEASDEPDDVEMPDAPPLLDPVSDLWEAASGLQHALTSLQRIEAFTMGALAVREIVSPSVSYFQFNSLAFLESAMDPLVSTHPTFGISAFHPPAFYPKIIASPKLQGNTECNYFL</sequence>
<feature type="region of interest" description="Disordered" evidence="1">
    <location>
        <begin position="1"/>
        <end position="181"/>
    </location>
</feature>
<protein>
    <submittedName>
        <fullName evidence="2">Uncharacterized protein</fullName>
    </submittedName>
</protein>
<evidence type="ECO:0000313" key="3">
    <source>
        <dbReference type="Proteomes" id="UP001227192"/>
    </source>
</evidence>
<feature type="compositionally biased region" description="Low complexity" evidence="1">
    <location>
        <begin position="81"/>
        <end position="94"/>
    </location>
</feature>
<feature type="compositionally biased region" description="Low complexity" evidence="1">
    <location>
        <begin position="52"/>
        <end position="65"/>
    </location>
</feature>
<dbReference type="AlphaFoldDB" id="A0AAI9X9M0"/>
<accession>A0AAI9X9M0</accession>
<keyword evidence="3" id="KW-1185">Reference proteome</keyword>
<name>A0AAI9X9M0_PENTH</name>
<feature type="compositionally biased region" description="Acidic residues" evidence="1">
    <location>
        <begin position="167"/>
        <end position="176"/>
    </location>
</feature>
<reference evidence="2" key="1">
    <citation type="submission" date="2015-06" db="EMBL/GenBank/DDBJ databases">
        <authorList>
            <person name="Nguyen H."/>
        </authorList>
    </citation>
    <scope>NUCLEOTIDE SEQUENCE</scope>
    <source>
        <strain evidence="2">DAOM 180753</strain>
    </source>
</reference>
<feature type="compositionally biased region" description="Low complexity" evidence="1">
    <location>
        <begin position="110"/>
        <end position="123"/>
    </location>
</feature>
<dbReference type="Proteomes" id="UP001227192">
    <property type="component" value="Unassembled WGS sequence"/>
</dbReference>
<evidence type="ECO:0000256" key="1">
    <source>
        <dbReference type="SAM" id="MobiDB-lite"/>
    </source>
</evidence>
<organism evidence="2 3">
    <name type="scientific">Penicillium thymicola</name>
    <dbReference type="NCBI Taxonomy" id="293382"/>
    <lineage>
        <taxon>Eukaryota</taxon>
        <taxon>Fungi</taxon>
        <taxon>Dikarya</taxon>
        <taxon>Ascomycota</taxon>
        <taxon>Pezizomycotina</taxon>
        <taxon>Eurotiomycetes</taxon>
        <taxon>Eurotiomycetidae</taxon>
        <taxon>Eurotiales</taxon>
        <taxon>Aspergillaceae</taxon>
        <taxon>Penicillium</taxon>
    </lineage>
</organism>
<feature type="compositionally biased region" description="Low complexity" evidence="1">
    <location>
        <begin position="139"/>
        <end position="153"/>
    </location>
</feature>